<dbReference type="Pfam" id="PF16640">
    <property type="entry name" value="Big_3_5"/>
    <property type="match status" value="7"/>
</dbReference>
<evidence type="ECO:0000256" key="1">
    <source>
        <dbReference type="ARBA" id="ARBA00010116"/>
    </source>
</evidence>
<dbReference type="Gene3D" id="2.60.40.10">
    <property type="entry name" value="Immunoglobulins"/>
    <property type="match status" value="8"/>
</dbReference>
<feature type="domain" description="Big-1" evidence="2">
    <location>
        <begin position="684"/>
        <end position="787"/>
    </location>
</feature>
<evidence type="ECO:0000313" key="3">
    <source>
        <dbReference type="EMBL" id="GAA1723257.1"/>
    </source>
</evidence>
<dbReference type="InterPro" id="IPR032109">
    <property type="entry name" value="Big_3_5"/>
</dbReference>
<accession>A0ABN2JE51</accession>
<comment type="caution">
    <text evidence="3">The sequence shown here is derived from an EMBL/GenBank/DDBJ whole genome shotgun (WGS) entry which is preliminary data.</text>
</comment>
<keyword evidence="4" id="KW-1185">Reference proteome</keyword>
<dbReference type="InterPro" id="IPR003344">
    <property type="entry name" value="Big_1_dom"/>
</dbReference>
<evidence type="ECO:0000313" key="4">
    <source>
        <dbReference type="Proteomes" id="UP001499947"/>
    </source>
</evidence>
<name>A0ABN2JE51_9ACTN</name>
<reference evidence="3 4" key="1">
    <citation type="journal article" date="2019" name="Int. J. Syst. Evol. Microbiol.">
        <title>The Global Catalogue of Microorganisms (GCM) 10K type strain sequencing project: providing services to taxonomists for standard genome sequencing and annotation.</title>
        <authorList>
            <consortium name="The Broad Institute Genomics Platform"/>
            <consortium name="The Broad Institute Genome Sequencing Center for Infectious Disease"/>
            <person name="Wu L."/>
            <person name="Ma J."/>
        </authorList>
    </citation>
    <scope>NUCLEOTIDE SEQUENCE [LARGE SCALE GENOMIC DNA]</scope>
    <source>
        <strain evidence="3 4">JCM 13244</strain>
    </source>
</reference>
<dbReference type="InterPro" id="IPR008964">
    <property type="entry name" value="Invasin/intimin_cell_adhesion"/>
</dbReference>
<dbReference type="EMBL" id="BAAALR010000102">
    <property type="protein sequence ID" value="GAA1723257.1"/>
    <property type="molecule type" value="Genomic_DNA"/>
</dbReference>
<dbReference type="InterPro" id="IPR013783">
    <property type="entry name" value="Ig-like_fold"/>
</dbReference>
<comment type="similarity">
    <text evidence="1">Belongs to the intimin/invasin family.</text>
</comment>
<gene>
    <name evidence="3" type="ORF">GCM10009680_76290</name>
</gene>
<proteinExistence type="inferred from homology"/>
<dbReference type="PROSITE" id="PS51127">
    <property type="entry name" value="BIG1"/>
    <property type="match status" value="1"/>
</dbReference>
<evidence type="ECO:0000259" key="2">
    <source>
        <dbReference type="PROSITE" id="PS51127"/>
    </source>
</evidence>
<dbReference type="Proteomes" id="UP001499947">
    <property type="component" value="Unassembled WGS sequence"/>
</dbReference>
<organism evidence="3 4">
    <name type="scientific">Streptomyces yatensis</name>
    <dbReference type="NCBI Taxonomy" id="155177"/>
    <lineage>
        <taxon>Bacteria</taxon>
        <taxon>Bacillati</taxon>
        <taxon>Actinomycetota</taxon>
        <taxon>Actinomycetes</taxon>
        <taxon>Kitasatosporales</taxon>
        <taxon>Streptomycetaceae</taxon>
        <taxon>Streptomyces</taxon>
        <taxon>Streptomyces violaceusniger group</taxon>
    </lineage>
</organism>
<protein>
    <recommendedName>
        <fullName evidence="2">Big-1 domain-containing protein</fullName>
    </recommendedName>
</protein>
<dbReference type="SUPFAM" id="SSF49373">
    <property type="entry name" value="Invasin/intimin cell-adhesion fragments"/>
    <property type="match status" value="1"/>
</dbReference>
<sequence length="793" mass="75270">MATPTTTTLNVGPNPAECGETVTLTATVAPAPPDGETVDFIISADGPTLTGTLGGGQASVTLSNLSVGSHTAAAFYPGDATLDPSSSPFVSFNVVAAATTTTVTSITPAAPVCGQQVQVCAQVSVNGPGTCQPSGQVQFAFTGGPTVFATLDAAGMACATVSLNAGSHAFTVTYPGTVSTGSSQANGTVTVAQGASTTVFSSSPASPVCGEPVQLCAQVTTDSPSTCAPTGSVTFAVSGGPTVGPVTLDASGQACASTSAIPVGAHSVTATYSGSTDVAGSSGGGTVTVGQAASTTALTITPASPVCGESVTLCAQVTTTSPGTCAPTGMVTFTIAGGPTLTGTLDASGQACVTTSAIPVGTHAVTATYAGNTGVAGSSASGSVTVGQGASTTTVSFLPSSPVCGQPVTLCAQVTTTSPATCAPTGMVTFTIAGGPTLTGTLDASGQACVTTSAIPVGAHAVTATYAGNTGVAGSSGSATITVGQAASTTALTITPASPVCGQPVTLCAQVTTTSPGTCVPTGMVTFTIAGGPTLTGTLNASGQACVTTSAIPVGAHAVTAAYAGNTGVAGSSASSSVTIGQASTTTTLTSSPNPSTPGQNVTFTATVAAVPPATGTPTGTVTFVISGGPTLTGTLNASGVATASTSTLTPGAHTVTATYGGDTCFAGSTSPTITQNVAAAPTGTTVTATPATIRLRFNGTLVIPTLSATLRDASNNPIPGQTLTFVANSLVGPIALGSAVTNASGTATLSNVTVPPTILTASTYTASFAGAPGLSPSSGSASLTFQPSPILP</sequence>